<gene>
    <name evidence="1" type="ORF">BKA16_000010</name>
</gene>
<sequence length="225" mass="23565">MGDDEALEQVQTRRSGPLTVAVAGRPGAGSSTMAAALRTCFRLCCMTIGDTDPPPTADLLIRVIGAQVREQDRRALADVAVPTIVVAAKADVRSDPRALADAAADDLGRSVHPVSGLLASAAVGPADLVGLRAADPPAPLLRRYGLTGVAAARELLDRLPESTAREVTERLRAVSGIDALADPIRERSGPVATLRDRRLRDDLRLLAARGVARDDAERALVGFAS</sequence>
<proteinExistence type="predicted"/>
<dbReference type="Proteomes" id="UP000551501">
    <property type="component" value="Unassembled WGS sequence"/>
</dbReference>
<keyword evidence="2" id="KW-1185">Reference proteome</keyword>
<reference evidence="1 2" key="1">
    <citation type="submission" date="2020-08" db="EMBL/GenBank/DDBJ databases">
        <title>Sequencing the genomes of 1000 actinobacteria strains.</title>
        <authorList>
            <person name="Klenk H.-P."/>
        </authorList>
    </citation>
    <scope>NUCLEOTIDE SEQUENCE [LARGE SCALE GENOMIC DNA]</scope>
    <source>
        <strain evidence="1 2">DSM 45298</strain>
    </source>
</reference>
<dbReference type="SUPFAM" id="SSF52540">
    <property type="entry name" value="P-loop containing nucleoside triphosphate hydrolases"/>
    <property type="match status" value="1"/>
</dbReference>
<name>A0A840ESV3_9ACTN</name>
<organism evidence="1 2">
    <name type="scientific">Gordonia humi</name>
    <dbReference type="NCBI Taxonomy" id="686429"/>
    <lineage>
        <taxon>Bacteria</taxon>
        <taxon>Bacillati</taxon>
        <taxon>Actinomycetota</taxon>
        <taxon>Actinomycetes</taxon>
        <taxon>Mycobacteriales</taxon>
        <taxon>Gordoniaceae</taxon>
        <taxon>Gordonia</taxon>
    </lineage>
</organism>
<dbReference type="EMBL" id="JACIFP010000001">
    <property type="protein sequence ID" value="MBB4133458.1"/>
    <property type="molecule type" value="Genomic_DNA"/>
</dbReference>
<dbReference type="AlphaFoldDB" id="A0A840ESV3"/>
<dbReference type="InterPro" id="IPR027417">
    <property type="entry name" value="P-loop_NTPase"/>
</dbReference>
<protein>
    <submittedName>
        <fullName evidence="1">Uncharacterized protein</fullName>
    </submittedName>
</protein>
<comment type="caution">
    <text evidence="1">The sequence shown here is derived from an EMBL/GenBank/DDBJ whole genome shotgun (WGS) entry which is preliminary data.</text>
</comment>
<evidence type="ECO:0000313" key="1">
    <source>
        <dbReference type="EMBL" id="MBB4133458.1"/>
    </source>
</evidence>
<evidence type="ECO:0000313" key="2">
    <source>
        <dbReference type="Proteomes" id="UP000551501"/>
    </source>
</evidence>
<accession>A0A840ESV3</accession>
<dbReference type="RefSeq" id="WP_183368642.1">
    <property type="nucleotide sequence ID" value="NZ_BAABHL010000001.1"/>
</dbReference>